<dbReference type="Proteomes" id="UP000253551">
    <property type="component" value="Unassembled WGS sequence"/>
</dbReference>
<feature type="domain" description="CSC1/OSCA1-like cytosolic" evidence="3">
    <location>
        <begin position="14"/>
        <end position="136"/>
    </location>
</feature>
<dbReference type="AlphaFoldDB" id="A0A367JZZ4"/>
<dbReference type="InterPro" id="IPR027815">
    <property type="entry name" value="CSC1/OSCA1-like_cyt"/>
</dbReference>
<evidence type="ECO:0000259" key="2">
    <source>
        <dbReference type="Pfam" id="PF02714"/>
    </source>
</evidence>
<sequence>MGLVESVDLMPYKTIQSLDSLIKKRKKKIDKLEIVLINMVRKIDTSKNDWYQWLIELQEDSDYKQVYDLLLDIESDDKEICELREVEEDQDDITASAFITFKSNSSAQNCTQMVSSLRPGVFNIRMAPEPRDVLWRRLLRKGRKDRMLGDCRQWVVSAAVWSLTIFWLFPITFILGLTSIQSLSQHFPFLNNFIASSLLIRTFMQNILPTLLVTLFMSFLPSILLELSKQQDFVSYSDLEDVVLGRHYHFAIFNVLIVFLLGTTFLNTMFDVLYEPTKLIQILAYALPQGSNFFLNYVLFNLSTHAMELMLIGSQLFGHIILTLPWHSRTPRRRLRYTAPWSFPFYYYYPTHILVLVIAVTYSVIQPLILIVALFYFTFAIAVYRHQYMYCYIRKYESGGSRHYRRMVRYTSDGLLIFQLTVVGLLYLKGVLTAATAVLPLFIFTIWSKVKLNRLFERNRHSPNDLPCSTTVTHNSTWLDDIWKISLVQSWYRSGRYGQDATTTPLDTNSEVETVVVSRPTKEQVQKPVVHIRYSHTRADYVMMHDLTSYPDDSSSVFENYRHPVFNQPLDKHLILPIYPHLKSWKPKDFALIPLETLNKSCGV</sequence>
<dbReference type="InterPro" id="IPR045122">
    <property type="entry name" value="Csc1-like"/>
</dbReference>
<dbReference type="PANTHER" id="PTHR13018">
    <property type="entry name" value="PROBABLE MEMBRANE PROTEIN DUF221-RELATED"/>
    <property type="match status" value="1"/>
</dbReference>
<organism evidence="4 5">
    <name type="scientific">Rhizopus stolonifer</name>
    <name type="common">Rhizopus nigricans</name>
    <dbReference type="NCBI Taxonomy" id="4846"/>
    <lineage>
        <taxon>Eukaryota</taxon>
        <taxon>Fungi</taxon>
        <taxon>Fungi incertae sedis</taxon>
        <taxon>Mucoromycota</taxon>
        <taxon>Mucoromycotina</taxon>
        <taxon>Mucoromycetes</taxon>
        <taxon>Mucorales</taxon>
        <taxon>Mucorineae</taxon>
        <taxon>Rhizopodaceae</taxon>
        <taxon>Rhizopus</taxon>
    </lineage>
</organism>
<gene>
    <name evidence="4" type="ORF">CU098_009346</name>
</gene>
<dbReference type="GO" id="GO:0005227">
    <property type="term" value="F:calcium-activated cation channel activity"/>
    <property type="evidence" value="ECO:0007669"/>
    <property type="project" value="InterPro"/>
</dbReference>
<evidence type="ECO:0000259" key="3">
    <source>
        <dbReference type="Pfam" id="PF14703"/>
    </source>
</evidence>
<dbReference type="Pfam" id="PF14703">
    <property type="entry name" value="PHM7_cyt"/>
    <property type="match status" value="1"/>
</dbReference>
<keyword evidence="1" id="KW-0812">Transmembrane</keyword>
<dbReference type="Pfam" id="PF02714">
    <property type="entry name" value="RSN1_7TM"/>
    <property type="match status" value="1"/>
</dbReference>
<keyword evidence="1" id="KW-1133">Transmembrane helix</keyword>
<dbReference type="PANTHER" id="PTHR13018:SF5">
    <property type="entry name" value="RE44586P"/>
    <property type="match status" value="1"/>
</dbReference>
<feature type="transmembrane region" description="Helical" evidence="1">
    <location>
        <begin position="345"/>
        <end position="362"/>
    </location>
</feature>
<feature type="transmembrane region" description="Helical" evidence="1">
    <location>
        <begin position="207"/>
        <end position="228"/>
    </location>
</feature>
<name>A0A367JZZ4_RHIST</name>
<dbReference type="GO" id="GO:0005886">
    <property type="term" value="C:plasma membrane"/>
    <property type="evidence" value="ECO:0007669"/>
    <property type="project" value="TreeGrafter"/>
</dbReference>
<feature type="domain" description="CSC1/OSCA1-like 7TM region" evidence="2">
    <location>
        <begin position="152"/>
        <end position="426"/>
    </location>
</feature>
<keyword evidence="1" id="KW-0472">Membrane</keyword>
<keyword evidence="5" id="KW-1185">Reference proteome</keyword>
<evidence type="ECO:0000313" key="4">
    <source>
        <dbReference type="EMBL" id="RCH95488.1"/>
    </source>
</evidence>
<feature type="transmembrane region" description="Helical" evidence="1">
    <location>
        <begin position="248"/>
        <end position="270"/>
    </location>
</feature>
<feature type="transmembrane region" description="Helical" evidence="1">
    <location>
        <begin position="407"/>
        <end position="428"/>
    </location>
</feature>
<proteinExistence type="predicted"/>
<evidence type="ECO:0008006" key="6">
    <source>
        <dbReference type="Google" id="ProtNLM"/>
    </source>
</evidence>
<protein>
    <recommendedName>
        <fullName evidence="6">CSC1/OSCA1-like 7TM region domain-containing protein</fullName>
    </recommendedName>
</protein>
<dbReference type="EMBL" id="PJQM01002424">
    <property type="protein sequence ID" value="RCH95488.1"/>
    <property type="molecule type" value="Genomic_DNA"/>
</dbReference>
<evidence type="ECO:0000256" key="1">
    <source>
        <dbReference type="SAM" id="Phobius"/>
    </source>
</evidence>
<evidence type="ECO:0000313" key="5">
    <source>
        <dbReference type="Proteomes" id="UP000253551"/>
    </source>
</evidence>
<dbReference type="InterPro" id="IPR003864">
    <property type="entry name" value="CSC1/OSCA1-like_7TM"/>
</dbReference>
<feature type="transmembrane region" description="Helical" evidence="1">
    <location>
        <begin position="282"/>
        <end position="300"/>
    </location>
</feature>
<feature type="transmembrane region" description="Helical" evidence="1">
    <location>
        <begin position="368"/>
        <end position="386"/>
    </location>
</feature>
<comment type="caution">
    <text evidence="4">The sequence shown here is derived from an EMBL/GenBank/DDBJ whole genome shotgun (WGS) entry which is preliminary data.</text>
</comment>
<reference evidence="4 5" key="1">
    <citation type="journal article" date="2018" name="G3 (Bethesda)">
        <title>Phylogenetic and Phylogenomic Definition of Rhizopus Species.</title>
        <authorList>
            <person name="Gryganskyi A.P."/>
            <person name="Golan J."/>
            <person name="Dolatabadi S."/>
            <person name="Mondo S."/>
            <person name="Robb S."/>
            <person name="Idnurm A."/>
            <person name="Muszewska A."/>
            <person name="Steczkiewicz K."/>
            <person name="Masonjones S."/>
            <person name="Liao H.L."/>
            <person name="Gajdeczka M.T."/>
            <person name="Anike F."/>
            <person name="Vuek A."/>
            <person name="Anishchenko I.M."/>
            <person name="Voigt K."/>
            <person name="de Hoog G.S."/>
            <person name="Smith M.E."/>
            <person name="Heitman J."/>
            <person name="Vilgalys R."/>
            <person name="Stajich J.E."/>
        </authorList>
    </citation>
    <scope>NUCLEOTIDE SEQUENCE [LARGE SCALE GENOMIC DNA]</scope>
    <source>
        <strain evidence="4 5">LSU 92-RS-03</strain>
    </source>
</reference>
<accession>A0A367JZZ4</accession>
<feature type="transmembrane region" description="Helical" evidence="1">
    <location>
        <begin position="154"/>
        <end position="177"/>
    </location>
</feature>
<dbReference type="OrthoDB" id="1689567at2759"/>